<name>A0A1G6ZZS7_PEPNI</name>
<protein>
    <submittedName>
        <fullName evidence="3">Copper amine oxidase N-terminal domain-containing protein</fullName>
    </submittedName>
</protein>
<dbReference type="Pfam" id="PF07833">
    <property type="entry name" value="Cu_amine_oxidN1"/>
    <property type="match status" value="1"/>
</dbReference>
<accession>A0A1G6ZZS7</accession>
<feature type="signal peptide" evidence="1">
    <location>
        <begin position="1"/>
        <end position="31"/>
    </location>
</feature>
<feature type="domain" description="Copper amine oxidase-like N-terminal" evidence="2">
    <location>
        <begin position="368"/>
        <end position="471"/>
    </location>
</feature>
<dbReference type="InterPro" id="IPR036582">
    <property type="entry name" value="Mao_N_sf"/>
</dbReference>
<dbReference type="EMBL" id="FNAF01000017">
    <property type="protein sequence ID" value="SDE07981.1"/>
    <property type="molecule type" value="Genomic_DNA"/>
</dbReference>
<sequence>MHSMKKRIVSLTMVGALAAGFAVTPVQPVFADDPGTPAGNQEEQESQVNVQFPGLKADTGAYSIFISGLKKGNVVRAYLQHPGGEAKMIKEEAMTEDESLHDFQLTFGKNGDGDPLLSGDQLSVKVFADKDLESELTTSEQATYVDNIKNRPAKMTTDPASLVRDKEKQTVAVHFDKDYEAQEGDELKLTAYTKDGYKLEDNADNKASSKVSLSKHSMDLTITPVKGAAYYTVEFASKGTVVADLTQKLTIGADFSEATELVLDYGKTTVKPGEKVTPKVYLKNKDGDTLDVSDRATFSYDGDAIEEKGREKGGFTVKADKKYIGETIRVTAVDGTRAVTRTLTVKEDEQAASKTSIVLTINSKDMLVNEEKVIIDAPAVIKNSRTFVPLRAVTEAFGAKVSFDDATRVVTIELGKDVVKMPIGSKVYTVNGKSMTMDVAPYIQPGANRTMIPARFAAEPFGFTADFTKNTDGTVANVMFKN</sequence>
<keyword evidence="4" id="KW-1185">Reference proteome</keyword>
<evidence type="ECO:0000313" key="4">
    <source>
        <dbReference type="Proteomes" id="UP000198995"/>
    </source>
</evidence>
<evidence type="ECO:0000313" key="3">
    <source>
        <dbReference type="EMBL" id="SDE07981.1"/>
    </source>
</evidence>
<dbReference type="OrthoDB" id="9816096at2"/>
<proteinExistence type="predicted"/>
<feature type="chain" id="PRO_5011523211" evidence="1">
    <location>
        <begin position="32"/>
        <end position="482"/>
    </location>
</feature>
<organism evidence="3 4">
    <name type="scientific">Peptococcus niger</name>
    <dbReference type="NCBI Taxonomy" id="2741"/>
    <lineage>
        <taxon>Bacteria</taxon>
        <taxon>Bacillati</taxon>
        <taxon>Bacillota</taxon>
        <taxon>Clostridia</taxon>
        <taxon>Eubacteriales</taxon>
        <taxon>Peptococcaceae</taxon>
        <taxon>Peptococcus</taxon>
    </lineage>
</organism>
<gene>
    <name evidence="3" type="ORF">SAMN04489866_11710</name>
</gene>
<dbReference type="AlphaFoldDB" id="A0A1G6ZZS7"/>
<keyword evidence="1" id="KW-0732">Signal</keyword>
<evidence type="ECO:0000259" key="2">
    <source>
        <dbReference type="Pfam" id="PF07833"/>
    </source>
</evidence>
<dbReference type="InterPro" id="IPR012854">
    <property type="entry name" value="Cu_amine_oxidase-like_N"/>
</dbReference>
<dbReference type="SUPFAM" id="SSF55383">
    <property type="entry name" value="Copper amine oxidase, domain N"/>
    <property type="match status" value="1"/>
</dbReference>
<dbReference type="STRING" id="2741.SAMN04489866_11710"/>
<dbReference type="Proteomes" id="UP000198995">
    <property type="component" value="Unassembled WGS sequence"/>
</dbReference>
<reference evidence="3 4" key="1">
    <citation type="submission" date="2016-10" db="EMBL/GenBank/DDBJ databases">
        <authorList>
            <person name="de Groot N.N."/>
        </authorList>
    </citation>
    <scope>NUCLEOTIDE SEQUENCE [LARGE SCALE GENOMIC DNA]</scope>
    <source>
        <strain evidence="3 4">DSM 20475</strain>
    </source>
</reference>
<dbReference type="Gene3D" id="3.30.457.10">
    <property type="entry name" value="Copper amine oxidase-like, N-terminal domain"/>
    <property type="match status" value="1"/>
</dbReference>
<evidence type="ECO:0000256" key="1">
    <source>
        <dbReference type="SAM" id="SignalP"/>
    </source>
</evidence>
<dbReference type="RefSeq" id="WP_091792379.1">
    <property type="nucleotide sequence ID" value="NZ_FNAF01000017.1"/>
</dbReference>